<protein>
    <submittedName>
        <fullName evidence="1">Protein LacX, chromosomal</fullName>
    </submittedName>
</protein>
<sequence>MLEIKNQKLTVSIDSHGAELTHVVNNKTGYEYIWNNVAWPKHAPILFPAIGRSTDDEYLINGKNYTMQQHGFVSDYDFEVICHRDTELILSFKGNEETLKSYPFAFELRVSFILNINQLMVNFEVENLSDNILSYSLGFHPAFNVEKEFEKNRLSIKPDRTQLEKFEIVKNPFPYRSGGVRKLTVSGSSFDLDRQIFKEGLVIMTDKVNHVILQGRSYVVKMDLSDFPYLCLWTKENEDLPFLCLEPFFGLPDMINEKQELAKKLGNDRLKVGEIKKYQCKLTFE</sequence>
<evidence type="ECO:0000313" key="2">
    <source>
        <dbReference type="Proteomes" id="UP000234865"/>
    </source>
</evidence>
<name>A0A2N5WFZ8_LACLL</name>
<dbReference type="InterPro" id="IPR037481">
    <property type="entry name" value="LacX"/>
</dbReference>
<accession>A0A2N5WFZ8</accession>
<dbReference type="Proteomes" id="UP000234865">
    <property type="component" value="Unassembled WGS sequence"/>
</dbReference>
<dbReference type="GO" id="GO:0016853">
    <property type="term" value="F:isomerase activity"/>
    <property type="evidence" value="ECO:0007669"/>
    <property type="project" value="InterPro"/>
</dbReference>
<evidence type="ECO:0000313" key="1">
    <source>
        <dbReference type="EMBL" id="PLW61159.1"/>
    </source>
</evidence>
<dbReference type="GO" id="GO:0005975">
    <property type="term" value="P:carbohydrate metabolic process"/>
    <property type="evidence" value="ECO:0007669"/>
    <property type="project" value="InterPro"/>
</dbReference>
<dbReference type="RefSeq" id="WP_095586884.1">
    <property type="nucleotide sequence ID" value="NZ_PKRZ01000001.1"/>
</dbReference>
<dbReference type="Pfam" id="PF01263">
    <property type="entry name" value="Aldose_epim"/>
    <property type="match status" value="1"/>
</dbReference>
<dbReference type="SUPFAM" id="SSF74650">
    <property type="entry name" value="Galactose mutarotase-like"/>
    <property type="match status" value="1"/>
</dbReference>
<dbReference type="AlphaFoldDB" id="A0A2N5WFZ8"/>
<reference evidence="2" key="1">
    <citation type="submission" date="2016-08" db="EMBL/GenBank/DDBJ databases">
        <title>Comparative genomics of Lactococcus lactis strain WFLU12 isolated from the gastrointestinal tract of wild olive flounder (Paralichythys olivaceus).</title>
        <authorList>
            <person name="Nguyen T.L."/>
            <person name="Kim D.-H."/>
        </authorList>
    </citation>
    <scope>NUCLEOTIDE SEQUENCE [LARGE SCALE GENOMIC DNA]</scope>
    <source>
        <strain evidence="2">WFLU12</strain>
    </source>
</reference>
<dbReference type="CDD" id="cd09024">
    <property type="entry name" value="Aldose_epim_lacX"/>
    <property type="match status" value="1"/>
</dbReference>
<dbReference type="InterPro" id="IPR011013">
    <property type="entry name" value="Gal_mutarotase_sf_dom"/>
</dbReference>
<dbReference type="GO" id="GO:0030246">
    <property type="term" value="F:carbohydrate binding"/>
    <property type="evidence" value="ECO:0007669"/>
    <property type="project" value="InterPro"/>
</dbReference>
<dbReference type="Gene3D" id="2.70.98.10">
    <property type="match status" value="1"/>
</dbReference>
<comment type="caution">
    <text evidence="1">The sequence shown here is derived from an EMBL/GenBank/DDBJ whole genome shotgun (WGS) entry which is preliminary data.</text>
</comment>
<dbReference type="EMBL" id="PKRZ01000001">
    <property type="protein sequence ID" value="PLW61159.1"/>
    <property type="molecule type" value="Genomic_DNA"/>
</dbReference>
<dbReference type="InterPro" id="IPR014718">
    <property type="entry name" value="GH-type_carb-bd"/>
</dbReference>
<organism evidence="1 2">
    <name type="scientific">Lactococcus lactis subsp. lactis</name>
    <name type="common">Streptococcus lactis</name>
    <dbReference type="NCBI Taxonomy" id="1360"/>
    <lineage>
        <taxon>Bacteria</taxon>
        <taxon>Bacillati</taxon>
        <taxon>Bacillota</taxon>
        <taxon>Bacilli</taxon>
        <taxon>Lactobacillales</taxon>
        <taxon>Streptococcaceae</taxon>
        <taxon>Lactococcus</taxon>
    </lineage>
</organism>
<dbReference type="InterPro" id="IPR008183">
    <property type="entry name" value="Aldose_1/G6P_1-epimerase"/>
</dbReference>
<gene>
    <name evidence="1" type="primary">lacX_3</name>
    <name evidence="1" type="ORF">CYU10_002233</name>
</gene>
<proteinExistence type="predicted"/>